<gene>
    <name evidence="1" type="ORF">IODZLFCR_CDS0016</name>
</gene>
<dbReference type="Proteomes" id="UP001434079">
    <property type="component" value="Segment"/>
</dbReference>
<evidence type="ECO:0000313" key="2">
    <source>
        <dbReference type="Proteomes" id="UP001434079"/>
    </source>
</evidence>
<sequence>MLPILPITSYLPFNTYNYLLLSFSEGLSYSVS</sequence>
<reference evidence="1" key="1">
    <citation type="submission" date="2024-03" db="EMBL/GenBank/DDBJ databases">
        <title>Study on the Mechanism of Salmonella Phage vB_SalP_SE29 Recognizing the Surface Receptor of Host Bacteria.</title>
        <authorList>
            <person name="Zhang L."/>
            <person name="Liang S."/>
            <person name="Liang R."/>
        </authorList>
    </citation>
    <scope>NUCLEOTIDE SEQUENCE</scope>
</reference>
<organism evidence="1 2">
    <name type="scientific">Salmonella phage vB_SalP_SE29</name>
    <dbReference type="NCBI Taxonomy" id="3134913"/>
    <lineage>
        <taxon>Viruses</taxon>
        <taxon>Duplodnaviria</taxon>
        <taxon>Heunggongvirae</taxon>
        <taxon>Uroviricota</taxon>
        <taxon>Caudoviricetes</taxon>
        <taxon>Autographivirales</taxon>
        <taxon>Autosignataviridae</taxon>
        <taxon>Molineuxvirinae</taxon>
        <taxon>Zindervirus</taxon>
    </lineage>
</organism>
<proteinExistence type="predicted"/>
<name>A0AAX4LXE4_9CAUD</name>
<evidence type="ECO:0000313" key="1">
    <source>
        <dbReference type="EMBL" id="WXX03160.1"/>
    </source>
</evidence>
<protein>
    <submittedName>
        <fullName evidence="1">Uncharacterized protein</fullName>
    </submittedName>
</protein>
<dbReference type="EMBL" id="PP526725">
    <property type="protein sequence ID" value="WXX03160.1"/>
    <property type="molecule type" value="Genomic_DNA"/>
</dbReference>
<accession>A0AAX4LXE4</accession>